<evidence type="ECO:0000256" key="3">
    <source>
        <dbReference type="ARBA" id="ARBA00022989"/>
    </source>
</evidence>
<dbReference type="GO" id="GO:0005886">
    <property type="term" value="C:plasma membrane"/>
    <property type="evidence" value="ECO:0007669"/>
    <property type="project" value="UniProtKB-SubCell"/>
</dbReference>
<evidence type="ECO:0000256" key="7">
    <source>
        <dbReference type="HAMAP-Rule" id="MF_02065"/>
    </source>
</evidence>
<dbReference type="STRING" id="1802627.A3A70_00170"/>
<comment type="catalytic activity">
    <reaction evidence="7">
        <text>a peptidoglycan chain = a peptidoglycan chain with N-acetyl-1,6-anhydromuramyl-[peptide] at the reducing end + a peptidoglycan chain with N-acetylglucosamine at the non-reducing end.</text>
        <dbReference type="EC" id="4.2.2.29"/>
    </reaction>
</comment>
<keyword evidence="2 7" id="KW-0812">Transmembrane</keyword>
<dbReference type="NCBIfam" id="TIGR00247">
    <property type="entry name" value="endolytic transglycosylase MltG"/>
    <property type="match status" value="1"/>
</dbReference>
<dbReference type="EMBL" id="MEVK01000024">
    <property type="protein sequence ID" value="OGC59077.1"/>
    <property type="molecule type" value="Genomic_DNA"/>
</dbReference>
<comment type="subcellular location">
    <subcellularLocation>
        <location evidence="7">Cell membrane</location>
        <topology evidence="7">Single-pass membrane protein</topology>
    </subcellularLocation>
</comment>
<keyword evidence="1 7" id="KW-1003">Cell membrane</keyword>
<evidence type="ECO:0000256" key="5">
    <source>
        <dbReference type="ARBA" id="ARBA00023239"/>
    </source>
</evidence>
<sequence>MLKRVYTILIFSVAILSIGYIVYSLSSTFSKPGEKVALTIEKGEGVTEIAKDLKNQGVIKSPFAFKVWVKLSGAKSSLQAGDYELNRGMTIPTIVGVLKHGTFDKRLTIVEGLRTEEIAHYLSEQGMPFSEADFISVAKSQEGYLFPDTYVLPKYSTAQNIADVMASQFNQKVTPQLREDMASRGLTLDQTIILASLVEHEAISPTDKAIVAGILLKRLKNDWPLQSDVTLQYAIGFTTEIDDTTGESKSTWWKTELTAKDLALDSPYNTRLRTGLPPTPICNPGLDSIKSVIYSQESDYWYYISDKKGEMHYAITLDEHNANIDQYLTP</sequence>
<reference evidence="8 9" key="1">
    <citation type="journal article" date="2016" name="Nat. Commun.">
        <title>Thousands of microbial genomes shed light on interconnected biogeochemical processes in an aquifer system.</title>
        <authorList>
            <person name="Anantharaman K."/>
            <person name="Brown C.T."/>
            <person name="Hug L.A."/>
            <person name="Sharon I."/>
            <person name="Castelle C.J."/>
            <person name="Probst A.J."/>
            <person name="Thomas B.C."/>
            <person name="Singh A."/>
            <person name="Wilkins M.J."/>
            <person name="Karaoz U."/>
            <person name="Brodie E.L."/>
            <person name="Williams K.H."/>
            <person name="Hubbard S.S."/>
            <person name="Banfield J.F."/>
        </authorList>
    </citation>
    <scope>NUCLEOTIDE SEQUENCE [LARGE SCALE GENOMIC DNA]</scope>
</reference>
<evidence type="ECO:0000256" key="1">
    <source>
        <dbReference type="ARBA" id="ARBA00022475"/>
    </source>
</evidence>
<dbReference type="InterPro" id="IPR003770">
    <property type="entry name" value="MLTG-like"/>
</dbReference>
<gene>
    <name evidence="7" type="primary">mltG</name>
    <name evidence="8" type="ORF">A3A70_00170</name>
</gene>
<keyword evidence="3 7" id="KW-1133">Transmembrane helix</keyword>
<dbReference type="AlphaFoldDB" id="A0A1F4VPF5"/>
<dbReference type="PANTHER" id="PTHR30518">
    <property type="entry name" value="ENDOLYTIC MUREIN TRANSGLYCOSYLASE"/>
    <property type="match status" value="1"/>
</dbReference>
<evidence type="ECO:0000256" key="4">
    <source>
        <dbReference type="ARBA" id="ARBA00023136"/>
    </source>
</evidence>
<dbReference type="CDD" id="cd08010">
    <property type="entry name" value="MltG_like"/>
    <property type="match status" value="1"/>
</dbReference>
<feature type="site" description="Important for catalytic activity" evidence="7">
    <location>
        <position position="201"/>
    </location>
</feature>
<dbReference type="Proteomes" id="UP000178964">
    <property type="component" value="Unassembled WGS sequence"/>
</dbReference>
<evidence type="ECO:0000256" key="2">
    <source>
        <dbReference type="ARBA" id="ARBA00022692"/>
    </source>
</evidence>
<dbReference type="EC" id="4.2.2.29" evidence="7"/>
<accession>A0A1F4VPF5</accession>
<comment type="caution">
    <text evidence="8">The sequence shown here is derived from an EMBL/GenBank/DDBJ whole genome shotgun (WGS) entry which is preliminary data.</text>
</comment>
<dbReference type="Gene3D" id="3.30.1490.480">
    <property type="entry name" value="Endolytic murein transglycosylase"/>
    <property type="match status" value="1"/>
</dbReference>
<organism evidence="8 9">
    <name type="scientific">candidate division WWE3 bacterium RIFCSPLOWO2_01_FULL_42_11</name>
    <dbReference type="NCBI Taxonomy" id="1802627"/>
    <lineage>
        <taxon>Bacteria</taxon>
        <taxon>Katanobacteria</taxon>
    </lineage>
</organism>
<dbReference type="PANTHER" id="PTHR30518:SF2">
    <property type="entry name" value="ENDOLYTIC MUREIN TRANSGLYCOSYLASE"/>
    <property type="match status" value="1"/>
</dbReference>
<dbReference type="GO" id="GO:0071555">
    <property type="term" value="P:cell wall organization"/>
    <property type="evidence" value="ECO:0007669"/>
    <property type="project" value="UniProtKB-KW"/>
</dbReference>
<proteinExistence type="inferred from homology"/>
<name>A0A1F4VPF5_UNCKA</name>
<dbReference type="GO" id="GO:0009252">
    <property type="term" value="P:peptidoglycan biosynthetic process"/>
    <property type="evidence" value="ECO:0007669"/>
    <property type="project" value="UniProtKB-UniRule"/>
</dbReference>
<keyword evidence="5 7" id="KW-0456">Lyase</keyword>
<dbReference type="GO" id="GO:0008932">
    <property type="term" value="F:lytic endotransglycosylase activity"/>
    <property type="evidence" value="ECO:0007669"/>
    <property type="project" value="UniProtKB-UniRule"/>
</dbReference>
<dbReference type="HAMAP" id="MF_02065">
    <property type="entry name" value="MltG"/>
    <property type="match status" value="1"/>
</dbReference>
<feature type="transmembrane region" description="Helical" evidence="7">
    <location>
        <begin position="6"/>
        <end position="25"/>
    </location>
</feature>
<evidence type="ECO:0000256" key="6">
    <source>
        <dbReference type="ARBA" id="ARBA00023316"/>
    </source>
</evidence>
<protein>
    <recommendedName>
        <fullName evidence="7">Endolytic murein transglycosylase</fullName>
        <ecNumber evidence="7">4.2.2.29</ecNumber>
    </recommendedName>
    <alternativeName>
        <fullName evidence="7">Peptidoglycan lytic transglycosylase</fullName>
    </alternativeName>
    <alternativeName>
        <fullName evidence="7">Peptidoglycan polymerization terminase</fullName>
    </alternativeName>
</protein>
<dbReference type="Pfam" id="PF02618">
    <property type="entry name" value="YceG"/>
    <property type="match status" value="1"/>
</dbReference>
<comment type="similarity">
    <text evidence="7">Belongs to the transglycosylase MltG family.</text>
</comment>
<evidence type="ECO:0000313" key="9">
    <source>
        <dbReference type="Proteomes" id="UP000178964"/>
    </source>
</evidence>
<comment type="function">
    <text evidence="7">Functions as a peptidoglycan terminase that cleaves nascent peptidoglycan strands endolytically to terminate their elongation.</text>
</comment>
<evidence type="ECO:0000313" key="8">
    <source>
        <dbReference type="EMBL" id="OGC59077.1"/>
    </source>
</evidence>
<keyword evidence="4 7" id="KW-0472">Membrane</keyword>
<keyword evidence="6 7" id="KW-0961">Cell wall biogenesis/degradation</keyword>